<dbReference type="RefSeq" id="YP_010087469.1">
    <property type="nucleotide sequence ID" value="NC_055555.1"/>
</dbReference>
<accession>A0A3S5HA15</accession>
<dbReference type="GeneID" id="65102754"/>
<protein>
    <submittedName>
        <fullName evidence="2">Uncharacterized protein</fullName>
    </submittedName>
</protein>
<organism evidence="2">
    <name type="scientific">Phascolarctid gammaherpesvirus 1</name>
    <dbReference type="NCBI Taxonomy" id="2249313"/>
    <lineage>
        <taxon>Viruses</taxon>
        <taxon>Duplodnaviria</taxon>
        <taxon>Heunggongvirae</taxon>
        <taxon>Peploviricota</taxon>
        <taxon>Herviviricetes</taxon>
        <taxon>Herpesvirales</taxon>
        <taxon>Orthoherpesviridae</taxon>
        <taxon>Gammaherpesvirinae</taxon>
        <taxon>Manticavirus</taxon>
        <taxon>Manticavirus phascolarctidgamma1</taxon>
    </lineage>
</organism>
<dbReference type="KEGG" id="vg:65102754"/>
<evidence type="ECO:0000313" key="2">
    <source>
        <dbReference type="EMBL" id="AZB49199.1"/>
    </source>
</evidence>
<keyword evidence="1" id="KW-1133">Transmembrane helix</keyword>
<feature type="transmembrane region" description="Helical" evidence="1">
    <location>
        <begin position="75"/>
        <end position="95"/>
    </location>
</feature>
<keyword evidence="3" id="KW-1185">Reference proteome</keyword>
<evidence type="ECO:0000313" key="3">
    <source>
        <dbReference type="Proteomes" id="UP000677407"/>
    </source>
</evidence>
<gene>
    <name evidence="2" type="primary">V3</name>
</gene>
<evidence type="ECO:0000256" key="1">
    <source>
        <dbReference type="SAM" id="Phobius"/>
    </source>
</evidence>
<proteinExistence type="predicted"/>
<name>A0A3S5HA15_9GAMA</name>
<dbReference type="Proteomes" id="UP000677407">
    <property type="component" value="Segment"/>
</dbReference>
<keyword evidence="1" id="KW-0472">Membrane</keyword>
<sequence length="120" mass="13779">MVAINKKDTCGPSVQKITRFQDGTVFILEQTDDLVTETYYKTTAPQRLDPEPTPPAISTLFFDMTSKRRRHNLRFPALILIHLLYILAIGLWVTLPLQYEILSLNRTRSWDLACPSNVSQ</sequence>
<dbReference type="EMBL" id="MG452722">
    <property type="protein sequence ID" value="AZB49199.1"/>
    <property type="molecule type" value="Genomic_DNA"/>
</dbReference>
<reference evidence="2" key="1">
    <citation type="submission" date="2017-11" db="EMBL/GenBank/DDBJ databases">
        <title>The distinct marsupial branch of gammaherpesviruses includes novel host-derived genes seldom found in other viruses.</title>
        <authorList>
            <person name="Vaz P.K."/>
        </authorList>
    </citation>
    <scope>NUCLEOTIDE SEQUENCE</scope>
    <source>
        <strain evidence="2">36M/11</strain>
    </source>
</reference>
<keyword evidence="1" id="KW-0812">Transmembrane</keyword>